<protein>
    <submittedName>
        <fullName evidence="1">Uncharacterized protein</fullName>
    </submittedName>
</protein>
<organism evidence="1 2">
    <name type="scientific">Pseudomonas glycinae</name>
    <dbReference type="NCBI Taxonomy" id="1785145"/>
    <lineage>
        <taxon>Bacteria</taxon>
        <taxon>Pseudomonadati</taxon>
        <taxon>Pseudomonadota</taxon>
        <taxon>Gammaproteobacteria</taxon>
        <taxon>Pseudomonadales</taxon>
        <taxon>Pseudomonadaceae</taxon>
        <taxon>Pseudomonas</taxon>
    </lineage>
</organism>
<sequence length="96" mass="11572">MTKTFDMEVFLSGVLTGSHSTRERHLRQAKDIQKAITERWARGNPWTWQQKHLNWILKHHLSKRAESTRYYYFLTICLIADRLGKEWNFEHKIANT</sequence>
<dbReference type="RefSeq" id="WP_064382778.1">
    <property type="nucleotide sequence ID" value="NZ_CP014205.2"/>
</dbReference>
<name>A0ABN4MTG0_9PSED</name>
<evidence type="ECO:0000313" key="1">
    <source>
        <dbReference type="EMBL" id="AMQ85753.1"/>
    </source>
</evidence>
<reference evidence="1" key="1">
    <citation type="submission" date="2017-12" db="EMBL/GenBank/DDBJ databases">
        <title>Pseudomonas sp. MS586 complete sequence.</title>
        <authorList>
            <person name="Lu S."/>
            <person name="Deng P."/>
        </authorList>
    </citation>
    <scope>NUCLEOTIDE SEQUENCE</scope>
    <source>
        <strain evidence="1">MS586</strain>
    </source>
</reference>
<accession>A0ABN4MTG0</accession>
<proteinExistence type="predicted"/>
<dbReference type="Proteomes" id="UP000075187">
    <property type="component" value="Chromosome"/>
</dbReference>
<gene>
    <name evidence="1" type="ORF">AWU82_21340</name>
</gene>
<dbReference type="EMBL" id="CP014205">
    <property type="protein sequence ID" value="AMQ85753.1"/>
    <property type="molecule type" value="Genomic_DNA"/>
</dbReference>
<keyword evidence="2" id="KW-1185">Reference proteome</keyword>
<evidence type="ECO:0000313" key="2">
    <source>
        <dbReference type="Proteomes" id="UP000075187"/>
    </source>
</evidence>